<dbReference type="SUPFAM" id="SSF49785">
    <property type="entry name" value="Galactose-binding domain-like"/>
    <property type="match status" value="1"/>
</dbReference>
<protein>
    <recommendedName>
        <fullName evidence="2">CBM-cenC domain-containing protein</fullName>
    </recommendedName>
</protein>
<dbReference type="Pfam" id="PF02018">
    <property type="entry name" value="CBM_4_9"/>
    <property type="match status" value="1"/>
</dbReference>
<evidence type="ECO:0000313" key="3">
    <source>
        <dbReference type="EMBL" id="HGW91689.1"/>
    </source>
</evidence>
<reference evidence="3" key="1">
    <citation type="journal article" date="2020" name="mSystems">
        <title>Genome- and Community-Level Interaction Insights into Carbon Utilization and Element Cycling Functions of Hydrothermarchaeota in Hydrothermal Sediment.</title>
        <authorList>
            <person name="Zhou Z."/>
            <person name="Liu Y."/>
            <person name="Xu W."/>
            <person name="Pan J."/>
            <person name="Luo Z.H."/>
            <person name="Li M."/>
        </authorList>
    </citation>
    <scope>NUCLEOTIDE SEQUENCE [LARGE SCALE GENOMIC DNA]</scope>
    <source>
        <strain evidence="3">SpSt-780</strain>
    </source>
</reference>
<dbReference type="GO" id="GO:0016798">
    <property type="term" value="F:hydrolase activity, acting on glycosyl bonds"/>
    <property type="evidence" value="ECO:0007669"/>
    <property type="project" value="InterPro"/>
</dbReference>
<dbReference type="EMBL" id="DTHG01000047">
    <property type="protein sequence ID" value="HGW91689.1"/>
    <property type="molecule type" value="Genomic_DNA"/>
</dbReference>
<sequence>MKRFFVLFLFFVLVLGAQELLQNNGFESWTGGMPDYWTKSSGITVSQEGTIVHSGTYSVKIYKTSTVTENIQQKIDVDPNTQYNFSFYTYTDKHIRVRLWLKWYNASGTNVRSDPSPYSNPSNANVWQYVDTTIVSPSDADSLEYQVRFYNWSWGDSITSATCYVDDVSCFKPGTNQFPVIENITLSPYAPYPNLPETISCTITDPDGNIVTDSLYYSIDGGSYNVMTHSSVNGSTYSYNLPALPELSKVNYYIVGIDNEGARTQTSIKTYKVYYPVSVNLLNKGFENWTDPNTPENWTVEDPSYVTATQSTDYVNSGVYSCKLSRIQIGNYGIWQKIKVNPRDTIVVVANFYDNDPDVSGRLWFRRIFWDGTTSNVFADYTTDGTGWQMIAETLALPDEIDSLTVLVRVYTQTGSTGDSLGDIYLDNMDLRSISGIPEENKEKKLKTYIITNGIFSLNTGKTDIVATLFDLSGRIIEERFFKDGLIRFELRNKENGIYFVKTGDEVTRIVNLR</sequence>
<name>A0A7C4YI24_UNCW3</name>
<dbReference type="AlphaFoldDB" id="A0A7C4YI24"/>
<organism evidence="3">
    <name type="scientific">candidate division WOR-3 bacterium</name>
    <dbReference type="NCBI Taxonomy" id="2052148"/>
    <lineage>
        <taxon>Bacteria</taxon>
        <taxon>Bacteria division WOR-3</taxon>
    </lineage>
</organism>
<gene>
    <name evidence="3" type="ORF">ENV67_04010</name>
</gene>
<dbReference type="InterPro" id="IPR003305">
    <property type="entry name" value="CenC_carb-bd"/>
</dbReference>
<proteinExistence type="predicted"/>
<dbReference type="InterPro" id="IPR008979">
    <property type="entry name" value="Galactose-bd-like_sf"/>
</dbReference>
<dbReference type="Gene3D" id="2.60.120.260">
    <property type="entry name" value="Galactose-binding domain-like"/>
    <property type="match status" value="2"/>
</dbReference>
<evidence type="ECO:0000259" key="2">
    <source>
        <dbReference type="Pfam" id="PF02018"/>
    </source>
</evidence>
<keyword evidence="1" id="KW-0378">Hydrolase</keyword>
<feature type="domain" description="CBM-cenC" evidence="2">
    <location>
        <begin position="19"/>
        <end position="144"/>
    </location>
</feature>
<accession>A0A7C4YI24</accession>
<comment type="caution">
    <text evidence="3">The sequence shown here is derived from an EMBL/GenBank/DDBJ whole genome shotgun (WGS) entry which is preliminary data.</text>
</comment>
<evidence type="ECO:0000256" key="1">
    <source>
        <dbReference type="ARBA" id="ARBA00022801"/>
    </source>
</evidence>